<dbReference type="EMBL" id="BAAASZ010000018">
    <property type="protein sequence ID" value="GAA2439282.1"/>
    <property type="molecule type" value="Genomic_DNA"/>
</dbReference>
<evidence type="ECO:0000313" key="2">
    <source>
        <dbReference type="EMBL" id="GAA2439282.1"/>
    </source>
</evidence>
<reference evidence="2 3" key="1">
    <citation type="journal article" date="2019" name="Int. J. Syst. Evol. Microbiol.">
        <title>The Global Catalogue of Microorganisms (GCM) 10K type strain sequencing project: providing services to taxonomists for standard genome sequencing and annotation.</title>
        <authorList>
            <consortium name="The Broad Institute Genomics Platform"/>
            <consortium name="The Broad Institute Genome Sequencing Center for Infectious Disease"/>
            <person name="Wu L."/>
            <person name="Ma J."/>
        </authorList>
    </citation>
    <scope>NUCLEOTIDE SEQUENCE [LARGE SCALE GENOMIC DNA]</scope>
    <source>
        <strain evidence="2 3">JCM 6305</strain>
    </source>
</reference>
<feature type="compositionally biased region" description="Basic and acidic residues" evidence="1">
    <location>
        <begin position="49"/>
        <end position="58"/>
    </location>
</feature>
<accession>A0ABN3JVU1</accession>
<proteinExistence type="predicted"/>
<name>A0ABN3JVU1_9ACTN</name>
<evidence type="ECO:0000313" key="3">
    <source>
        <dbReference type="Proteomes" id="UP001501638"/>
    </source>
</evidence>
<feature type="region of interest" description="Disordered" evidence="1">
    <location>
        <begin position="1"/>
        <end position="77"/>
    </location>
</feature>
<evidence type="ECO:0000256" key="1">
    <source>
        <dbReference type="SAM" id="MobiDB-lite"/>
    </source>
</evidence>
<dbReference type="Proteomes" id="UP001501638">
    <property type="component" value="Unassembled WGS sequence"/>
</dbReference>
<sequence length="77" mass="8324">MSRIDRPWADIGTTIEQSHRVAARPPGDSDSGGGDGYRRLGAPPARSFDGTDRSERRPRAPWQNPHTGSAPPIPLPP</sequence>
<gene>
    <name evidence="2" type="ORF">GCM10010405_23280</name>
</gene>
<keyword evidence="3" id="KW-1185">Reference proteome</keyword>
<comment type="caution">
    <text evidence="2">The sequence shown here is derived from an EMBL/GenBank/DDBJ whole genome shotgun (WGS) entry which is preliminary data.</text>
</comment>
<organism evidence="2 3">
    <name type="scientific">Streptomyces macrosporus</name>
    <dbReference type="NCBI Taxonomy" id="44032"/>
    <lineage>
        <taxon>Bacteria</taxon>
        <taxon>Bacillati</taxon>
        <taxon>Actinomycetota</taxon>
        <taxon>Actinomycetes</taxon>
        <taxon>Kitasatosporales</taxon>
        <taxon>Streptomycetaceae</taxon>
        <taxon>Streptomyces</taxon>
    </lineage>
</organism>
<protein>
    <submittedName>
        <fullName evidence="2">Uncharacterized protein</fullName>
    </submittedName>
</protein>